<comment type="caution">
    <text evidence="2">The sequence shown here is derived from an EMBL/GenBank/DDBJ whole genome shotgun (WGS) entry which is preliminary data.</text>
</comment>
<name>A0AAV8Y6M5_9CUCU</name>
<keyword evidence="3" id="KW-1185">Reference proteome</keyword>
<dbReference type="Proteomes" id="UP001162162">
    <property type="component" value="Unassembled WGS sequence"/>
</dbReference>
<organism evidence="2 3">
    <name type="scientific">Aromia moschata</name>
    <dbReference type="NCBI Taxonomy" id="1265417"/>
    <lineage>
        <taxon>Eukaryota</taxon>
        <taxon>Metazoa</taxon>
        <taxon>Ecdysozoa</taxon>
        <taxon>Arthropoda</taxon>
        <taxon>Hexapoda</taxon>
        <taxon>Insecta</taxon>
        <taxon>Pterygota</taxon>
        <taxon>Neoptera</taxon>
        <taxon>Endopterygota</taxon>
        <taxon>Coleoptera</taxon>
        <taxon>Polyphaga</taxon>
        <taxon>Cucujiformia</taxon>
        <taxon>Chrysomeloidea</taxon>
        <taxon>Cerambycidae</taxon>
        <taxon>Cerambycinae</taxon>
        <taxon>Callichromatini</taxon>
        <taxon>Aromia</taxon>
    </lineage>
</organism>
<dbReference type="AlphaFoldDB" id="A0AAV8Y6M5"/>
<gene>
    <name evidence="2" type="ORF">NQ318_008294</name>
</gene>
<feature type="region of interest" description="Disordered" evidence="1">
    <location>
        <begin position="109"/>
        <end position="143"/>
    </location>
</feature>
<evidence type="ECO:0000256" key="1">
    <source>
        <dbReference type="SAM" id="MobiDB-lite"/>
    </source>
</evidence>
<sequence>MSITSEGSVKSSPESSKKKVRKRRAINRTGFPTVKKKKKRAPLLETTVLETKEIQSVISCDRVPKDGEEYTKFVQRTEKFEITSLTPVTPEKIKPDECPSKWELMSECESLPQDERTEFEDDLKPEKNDTTPSGFLSRYVRGH</sequence>
<reference evidence="2" key="1">
    <citation type="journal article" date="2023" name="Insect Mol. Biol.">
        <title>Genome sequencing provides insights into the evolution of gene families encoding plant cell wall-degrading enzymes in longhorned beetles.</title>
        <authorList>
            <person name="Shin N.R."/>
            <person name="Okamura Y."/>
            <person name="Kirsch R."/>
            <person name="Pauchet Y."/>
        </authorList>
    </citation>
    <scope>NUCLEOTIDE SEQUENCE</scope>
    <source>
        <strain evidence="2">AMC_N1</strain>
    </source>
</reference>
<evidence type="ECO:0000313" key="2">
    <source>
        <dbReference type="EMBL" id="KAJ8946564.1"/>
    </source>
</evidence>
<feature type="compositionally biased region" description="Low complexity" evidence="1">
    <location>
        <begin position="1"/>
        <end position="14"/>
    </location>
</feature>
<proteinExistence type="predicted"/>
<dbReference type="EMBL" id="JAPWTK010000182">
    <property type="protein sequence ID" value="KAJ8946564.1"/>
    <property type="molecule type" value="Genomic_DNA"/>
</dbReference>
<feature type="region of interest" description="Disordered" evidence="1">
    <location>
        <begin position="1"/>
        <end position="38"/>
    </location>
</feature>
<protein>
    <submittedName>
        <fullName evidence="2">Uncharacterized protein</fullName>
    </submittedName>
</protein>
<accession>A0AAV8Y6M5</accession>
<evidence type="ECO:0000313" key="3">
    <source>
        <dbReference type="Proteomes" id="UP001162162"/>
    </source>
</evidence>